<accession>A0A3B0ZZ33</accession>
<dbReference type="InterPro" id="IPR002933">
    <property type="entry name" value="Peptidase_M20"/>
</dbReference>
<dbReference type="AlphaFoldDB" id="A0A3B0ZZ33"/>
<protein>
    <submittedName>
        <fullName evidence="1">Acetylornithine deacetylase</fullName>
        <ecNumber evidence="1">3.5.1.16</ecNumber>
    </submittedName>
</protein>
<proteinExistence type="predicted"/>
<dbReference type="SUPFAM" id="SSF53187">
    <property type="entry name" value="Zn-dependent exopeptidases"/>
    <property type="match status" value="1"/>
</dbReference>
<dbReference type="GO" id="GO:0008777">
    <property type="term" value="F:acetylornithine deacetylase activity"/>
    <property type="evidence" value="ECO:0007669"/>
    <property type="project" value="UniProtKB-EC"/>
</dbReference>
<dbReference type="EMBL" id="UOFQ01000051">
    <property type="protein sequence ID" value="VAW86734.1"/>
    <property type="molecule type" value="Genomic_DNA"/>
</dbReference>
<dbReference type="EC" id="3.5.1.16" evidence="1"/>
<dbReference type="Gene3D" id="3.40.630.10">
    <property type="entry name" value="Zn peptidases"/>
    <property type="match status" value="1"/>
</dbReference>
<organism evidence="1">
    <name type="scientific">hydrothermal vent metagenome</name>
    <dbReference type="NCBI Taxonomy" id="652676"/>
    <lineage>
        <taxon>unclassified sequences</taxon>
        <taxon>metagenomes</taxon>
        <taxon>ecological metagenomes</taxon>
    </lineage>
</organism>
<keyword evidence="1" id="KW-0378">Hydrolase</keyword>
<reference evidence="1" key="1">
    <citation type="submission" date="2018-06" db="EMBL/GenBank/DDBJ databases">
        <authorList>
            <person name="Zhirakovskaya E."/>
        </authorList>
    </citation>
    <scope>NUCLEOTIDE SEQUENCE</scope>
</reference>
<feature type="non-terminal residue" evidence="1">
    <location>
        <position position="1"/>
    </location>
</feature>
<name>A0A3B0ZZ33_9ZZZZ</name>
<gene>
    <name evidence="1" type="ORF">MNBD_GAMMA17-1165</name>
</gene>
<sequence>CTEGPYLTELGIETIILGPGDIDQAHQPDEYLALDRIQPTVELLSKLIRQFCL</sequence>
<evidence type="ECO:0000313" key="1">
    <source>
        <dbReference type="EMBL" id="VAW86734.1"/>
    </source>
</evidence>
<dbReference type="Pfam" id="PF01546">
    <property type="entry name" value="Peptidase_M20"/>
    <property type="match status" value="1"/>
</dbReference>